<evidence type="ECO:0000256" key="3">
    <source>
        <dbReference type="ARBA" id="ARBA00022989"/>
    </source>
</evidence>
<evidence type="ECO:0000256" key="5">
    <source>
        <dbReference type="ARBA" id="ARBA00038359"/>
    </source>
</evidence>
<evidence type="ECO:0000313" key="9">
    <source>
        <dbReference type="Proteomes" id="UP001390339"/>
    </source>
</evidence>
<evidence type="ECO:0000256" key="4">
    <source>
        <dbReference type="ARBA" id="ARBA00023136"/>
    </source>
</evidence>
<dbReference type="InterPro" id="IPR049326">
    <property type="entry name" value="Rhodopsin_dom_fungi"/>
</dbReference>
<evidence type="ECO:0000259" key="7">
    <source>
        <dbReference type="Pfam" id="PF20684"/>
    </source>
</evidence>
<dbReference type="Proteomes" id="UP001390339">
    <property type="component" value="Unassembled WGS sequence"/>
</dbReference>
<evidence type="ECO:0000256" key="1">
    <source>
        <dbReference type="ARBA" id="ARBA00004141"/>
    </source>
</evidence>
<comment type="subcellular location">
    <subcellularLocation>
        <location evidence="1">Membrane</location>
        <topology evidence="1">Multi-pass membrane protein</topology>
    </subcellularLocation>
</comment>
<feature type="transmembrane region" description="Helical" evidence="6">
    <location>
        <begin position="134"/>
        <end position="154"/>
    </location>
</feature>
<dbReference type="InterPro" id="IPR052337">
    <property type="entry name" value="SAT4-like"/>
</dbReference>
<feature type="domain" description="Rhodopsin" evidence="7">
    <location>
        <begin position="107"/>
        <end position="199"/>
    </location>
</feature>
<keyword evidence="2 6" id="KW-0812">Transmembrane</keyword>
<accession>A0ABR2J4M7</accession>
<dbReference type="PANTHER" id="PTHR33048">
    <property type="entry name" value="PTH11-LIKE INTEGRAL MEMBRANE PROTEIN (AFU_ORTHOLOGUE AFUA_5G11245)"/>
    <property type="match status" value="1"/>
</dbReference>
<name>A0ABR2J4M7_9PEZI</name>
<feature type="transmembrane region" description="Helical" evidence="6">
    <location>
        <begin position="174"/>
        <end position="198"/>
    </location>
</feature>
<comment type="similarity">
    <text evidence="5">Belongs to the SAT4 family.</text>
</comment>
<keyword evidence="9" id="KW-1185">Reference proteome</keyword>
<protein>
    <submittedName>
        <fullName evidence="8">Integral membrane protein</fullName>
    </submittedName>
</protein>
<feature type="transmembrane region" description="Helical" evidence="6">
    <location>
        <begin position="36"/>
        <end position="55"/>
    </location>
</feature>
<organism evidence="8 9">
    <name type="scientific">Apiospora arundinis</name>
    <dbReference type="NCBI Taxonomy" id="335852"/>
    <lineage>
        <taxon>Eukaryota</taxon>
        <taxon>Fungi</taxon>
        <taxon>Dikarya</taxon>
        <taxon>Ascomycota</taxon>
        <taxon>Pezizomycotina</taxon>
        <taxon>Sordariomycetes</taxon>
        <taxon>Xylariomycetidae</taxon>
        <taxon>Amphisphaeriales</taxon>
        <taxon>Apiosporaceae</taxon>
        <taxon>Apiospora</taxon>
    </lineage>
</organism>
<evidence type="ECO:0000313" key="8">
    <source>
        <dbReference type="EMBL" id="KAK8872483.1"/>
    </source>
</evidence>
<evidence type="ECO:0000256" key="6">
    <source>
        <dbReference type="SAM" id="Phobius"/>
    </source>
</evidence>
<keyword evidence="4 6" id="KW-0472">Membrane</keyword>
<proteinExistence type="inferred from homology"/>
<evidence type="ECO:0000256" key="2">
    <source>
        <dbReference type="ARBA" id="ARBA00022692"/>
    </source>
</evidence>
<dbReference type="EMBL" id="JAPCWZ010000003">
    <property type="protein sequence ID" value="KAK8872483.1"/>
    <property type="molecule type" value="Genomic_DNA"/>
</dbReference>
<dbReference type="Pfam" id="PF20684">
    <property type="entry name" value="Fung_rhodopsin"/>
    <property type="match status" value="1"/>
</dbReference>
<dbReference type="PANTHER" id="PTHR33048:SF42">
    <property type="entry name" value="INTEGRAL MEMBRANE PROTEIN"/>
    <property type="match status" value="1"/>
</dbReference>
<feature type="transmembrane region" description="Helical" evidence="6">
    <location>
        <begin position="67"/>
        <end position="84"/>
    </location>
</feature>
<gene>
    <name evidence="8" type="ORF">PGQ11_002997</name>
</gene>
<reference evidence="8 9" key="1">
    <citation type="journal article" date="2024" name="IMA Fungus">
        <title>Apiospora arundinis, a panoply of carbohydrate-active enzymes and secondary metabolites.</title>
        <authorList>
            <person name="Sorensen T."/>
            <person name="Petersen C."/>
            <person name="Muurmann A.T."/>
            <person name="Christiansen J.V."/>
            <person name="Brundto M.L."/>
            <person name="Overgaard C.K."/>
            <person name="Boysen A.T."/>
            <person name="Wollenberg R.D."/>
            <person name="Larsen T.O."/>
            <person name="Sorensen J.L."/>
            <person name="Nielsen K.L."/>
            <person name="Sondergaard T.E."/>
        </authorList>
    </citation>
    <scope>NUCLEOTIDE SEQUENCE [LARGE SCALE GENOMIC DNA]</scope>
    <source>
        <strain evidence="8 9">AAU 773</strain>
    </source>
</reference>
<sequence length="277" mass="30828">MAYQLTDLAQGITPIATRDDIARTLASGQPAVIVDASIWAMFSASTLFMALRFYCRVVRSGKLLLDDYVLTAGWICMFTSAALLTKLMSLGFMDTSLSSDAINLFLRFSQNFTLAFLPWKVLMDLQMIRPEKLSLAIGMSFGVMAGITGIVKAARSATTLDFAALDFQYNLISFWIFTLAEPNATLIAACVPVLRVLFKDVKKRKYGSDFPSSGRYVQPNKYNSTGSADKVLGRDECVCTPTERGTHHDGITRTQEIAVDFDEDGSFEMRYHLRIRK</sequence>
<comment type="caution">
    <text evidence="8">The sequence shown here is derived from an EMBL/GenBank/DDBJ whole genome shotgun (WGS) entry which is preliminary data.</text>
</comment>
<keyword evidence="3 6" id="KW-1133">Transmembrane helix</keyword>